<evidence type="ECO:0000256" key="6">
    <source>
        <dbReference type="ARBA" id="ARBA00022777"/>
    </source>
</evidence>
<dbReference type="SMART" id="SM01120">
    <property type="entry name" value="Dak2"/>
    <property type="match status" value="1"/>
</dbReference>
<keyword evidence="7" id="KW-0319">Glycerol metabolism</keyword>
<keyword evidence="8" id="KW-0067">ATP-binding</keyword>
<reference evidence="13" key="1">
    <citation type="submission" date="2020-11" db="EMBL/GenBank/DDBJ databases">
        <authorList>
            <consortium name="DOE Joint Genome Institute"/>
            <person name="Ahrendt S."/>
            <person name="Riley R."/>
            <person name="Andreopoulos W."/>
            <person name="Labutti K."/>
            <person name="Pangilinan J."/>
            <person name="Ruiz-Duenas F.J."/>
            <person name="Barrasa J.M."/>
            <person name="Sanchez-Garcia M."/>
            <person name="Camarero S."/>
            <person name="Miyauchi S."/>
            <person name="Serrano A."/>
            <person name="Linde D."/>
            <person name="Babiker R."/>
            <person name="Drula E."/>
            <person name="Ayuso-Fernandez I."/>
            <person name="Pacheco R."/>
            <person name="Padilla G."/>
            <person name="Ferreira P."/>
            <person name="Barriuso J."/>
            <person name="Kellner H."/>
            <person name="Castanera R."/>
            <person name="Alfaro M."/>
            <person name="Ramirez L."/>
            <person name="Pisabarro A.G."/>
            <person name="Kuo A."/>
            <person name="Tritt A."/>
            <person name="Lipzen A."/>
            <person name="He G."/>
            <person name="Yan M."/>
            <person name="Ng V."/>
            <person name="Cullen D."/>
            <person name="Martin F."/>
            <person name="Rosso M.-N."/>
            <person name="Henrissat B."/>
            <person name="Hibbett D."/>
            <person name="Martinez A.T."/>
            <person name="Grigoriev I.V."/>
        </authorList>
    </citation>
    <scope>NUCLEOTIDE SEQUENCE</scope>
    <source>
        <strain evidence="13">MF-IS2</strain>
    </source>
</reference>
<dbReference type="FunFam" id="3.40.50.10440:FF:000001">
    <property type="entry name" value="Dihydroxyacetone kinase, DhaK subunit"/>
    <property type="match status" value="1"/>
</dbReference>
<feature type="domain" description="DhaK" evidence="12">
    <location>
        <begin position="9"/>
        <end position="359"/>
    </location>
</feature>
<keyword evidence="14" id="KW-1185">Reference proteome</keyword>
<protein>
    <submittedName>
        <fullName evidence="13">DAK1/DegV-like protein</fullName>
    </submittedName>
</protein>
<keyword evidence="6" id="KW-0418">Kinase</keyword>
<dbReference type="PANTHER" id="PTHR28629:SF14">
    <property type="entry name" value="DIHYDROXYACETONE KINASE 1"/>
    <property type="match status" value="1"/>
</dbReference>
<dbReference type="Pfam" id="PF02733">
    <property type="entry name" value="Dak1"/>
    <property type="match status" value="1"/>
</dbReference>
<dbReference type="InterPro" id="IPR004007">
    <property type="entry name" value="DhaL_dom"/>
</dbReference>
<dbReference type="InterPro" id="IPR004006">
    <property type="entry name" value="DhaK_dom"/>
</dbReference>
<dbReference type="FunFam" id="3.30.1180.20:FF:000001">
    <property type="entry name" value="Dihydroxyacetone kinase 1"/>
    <property type="match status" value="1"/>
</dbReference>
<dbReference type="PROSITE" id="PS51481">
    <property type="entry name" value="DHAK"/>
    <property type="match status" value="1"/>
</dbReference>
<dbReference type="Gene3D" id="3.30.1180.20">
    <property type="entry name" value="Dihydroxyacetone kinase, domain 2"/>
    <property type="match status" value="1"/>
</dbReference>
<dbReference type="SUPFAM" id="SSF82549">
    <property type="entry name" value="DAK1/DegV-like"/>
    <property type="match status" value="1"/>
</dbReference>
<keyword evidence="4" id="KW-0808">Transferase</keyword>
<dbReference type="PANTHER" id="PTHR28629">
    <property type="entry name" value="TRIOKINASE/FMN CYCLASE"/>
    <property type="match status" value="1"/>
</dbReference>
<gene>
    <name evidence="13" type="ORF">P691DRAFT_796727</name>
</gene>
<evidence type="ECO:0000256" key="3">
    <source>
        <dbReference type="ARBA" id="ARBA00008757"/>
    </source>
</evidence>
<evidence type="ECO:0000256" key="2">
    <source>
        <dbReference type="ARBA" id="ARBA00004778"/>
    </source>
</evidence>
<dbReference type="PROSITE" id="PS51480">
    <property type="entry name" value="DHAL"/>
    <property type="match status" value="1"/>
</dbReference>
<organism evidence="13 14">
    <name type="scientific">Macrolepiota fuliginosa MF-IS2</name>
    <dbReference type="NCBI Taxonomy" id="1400762"/>
    <lineage>
        <taxon>Eukaryota</taxon>
        <taxon>Fungi</taxon>
        <taxon>Dikarya</taxon>
        <taxon>Basidiomycota</taxon>
        <taxon>Agaricomycotina</taxon>
        <taxon>Agaricomycetes</taxon>
        <taxon>Agaricomycetidae</taxon>
        <taxon>Agaricales</taxon>
        <taxon>Agaricineae</taxon>
        <taxon>Agaricaceae</taxon>
        <taxon>Macrolepiota</taxon>
    </lineage>
</organism>
<dbReference type="GO" id="GO:0004371">
    <property type="term" value="F:glycerone kinase activity"/>
    <property type="evidence" value="ECO:0007669"/>
    <property type="project" value="UniProtKB-EC"/>
</dbReference>
<sequence>MTSRHFYPSADGLVLKSLKGAVLLNPSLKLHSASRTVYTTDYPANGEVAVMSGGGAGHEPAHAGYTGRGMLSACVTGEIFASPSSKQILNTIKFAAFGEDTSSSSTKRDVLIIINNYTGDRLNFGLAIEKARVLFPNVSIDSVVVADDVSLLASPTTHAVGPRGLAGNILVCKLLGAFAHTGAMLNQVKVYGDAVTSNLASIGVALEHCHVPGREELGEKIASDECEVGLGLHNEAGASRRKIGDVQSVVREMIVKILEREDASHLINTGDETVLFMNNLGGISQLEMGALLSDVVDELDARGIHPQRVYLSSFMTSLNAPGFSVSLLNVSAVNHFVTPHGINIDTFKLLDAPTDAHSWLGVRRYWDSGGVSPRNQVITKTVPLEELARHESDHPPADILPATIRLALQSACRAVLAIENELTEYDTVSGDGDCGHTFSAGARAIENDSKILSLSPAALTERIAGILEDVMGGTIGALFGIYLNAYSHALQIVSSASELHSAPLRALDSLSRHTTAKPGDRTVIDALHPFCHVFAASGDLDQAVMEAISGAKKTLGMTPKLGRAAYIGKTEANYNVFDPGAWGVAKLLEGFITGLRRVQEISRN</sequence>
<dbReference type="InterPro" id="IPR036117">
    <property type="entry name" value="DhaL_dom_sf"/>
</dbReference>
<name>A0A9P5X552_9AGAR</name>
<comment type="catalytic activity">
    <reaction evidence="10">
        <text>dihydroxyacetone + ATP = dihydroxyacetone phosphate + ADP + H(+)</text>
        <dbReference type="Rhea" id="RHEA:15773"/>
        <dbReference type="ChEBI" id="CHEBI:15378"/>
        <dbReference type="ChEBI" id="CHEBI:16016"/>
        <dbReference type="ChEBI" id="CHEBI:30616"/>
        <dbReference type="ChEBI" id="CHEBI:57642"/>
        <dbReference type="ChEBI" id="CHEBI:456216"/>
        <dbReference type="EC" id="2.7.1.29"/>
    </reaction>
</comment>
<dbReference type="GO" id="GO:0005829">
    <property type="term" value="C:cytosol"/>
    <property type="evidence" value="ECO:0007669"/>
    <property type="project" value="TreeGrafter"/>
</dbReference>
<dbReference type="GO" id="GO:0005524">
    <property type="term" value="F:ATP binding"/>
    <property type="evidence" value="ECO:0007669"/>
    <property type="project" value="UniProtKB-KW"/>
</dbReference>
<evidence type="ECO:0000313" key="14">
    <source>
        <dbReference type="Proteomes" id="UP000807342"/>
    </source>
</evidence>
<evidence type="ECO:0000256" key="9">
    <source>
        <dbReference type="ARBA" id="ARBA00047974"/>
    </source>
</evidence>
<evidence type="ECO:0000256" key="1">
    <source>
        <dbReference type="ARBA" id="ARBA00003264"/>
    </source>
</evidence>
<dbReference type="InterPro" id="IPR050861">
    <property type="entry name" value="Dihydroxyacetone_Kinase"/>
</dbReference>
<dbReference type="Gene3D" id="1.25.40.340">
    <property type="match status" value="1"/>
</dbReference>
<dbReference type="GO" id="GO:0050354">
    <property type="term" value="F:triokinase activity"/>
    <property type="evidence" value="ECO:0007669"/>
    <property type="project" value="UniProtKB-EC"/>
</dbReference>
<dbReference type="AlphaFoldDB" id="A0A9P5X552"/>
<comment type="function">
    <text evidence="1">Catalyzes both the phosphorylation of dihydroxyacetone and of glyceraldehyde.</text>
</comment>
<evidence type="ECO:0000259" key="11">
    <source>
        <dbReference type="PROSITE" id="PS51480"/>
    </source>
</evidence>
<keyword evidence="5" id="KW-0547">Nucleotide-binding</keyword>
<dbReference type="EMBL" id="MU151394">
    <property type="protein sequence ID" value="KAF9444210.1"/>
    <property type="molecule type" value="Genomic_DNA"/>
</dbReference>
<evidence type="ECO:0000256" key="5">
    <source>
        <dbReference type="ARBA" id="ARBA00022741"/>
    </source>
</evidence>
<comment type="catalytic activity">
    <reaction evidence="9">
        <text>D-glyceraldehyde + ATP = D-glyceraldehyde 3-phosphate + ADP + H(+)</text>
        <dbReference type="Rhea" id="RHEA:13941"/>
        <dbReference type="ChEBI" id="CHEBI:15378"/>
        <dbReference type="ChEBI" id="CHEBI:17378"/>
        <dbReference type="ChEBI" id="CHEBI:30616"/>
        <dbReference type="ChEBI" id="CHEBI:59776"/>
        <dbReference type="ChEBI" id="CHEBI:456216"/>
        <dbReference type="EC" id="2.7.1.28"/>
    </reaction>
</comment>
<comment type="pathway">
    <text evidence="2">Polyol metabolism; glycerol fermentation; glycerone phosphate from glycerol (oxidative route): step 2/2.</text>
</comment>
<evidence type="ECO:0000256" key="4">
    <source>
        <dbReference type="ARBA" id="ARBA00022679"/>
    </source>
</evidence>
<comment type="caution">
    <text evidence="13">The sequence shown here is derived from an EMBL/GenBank/DDBJ whole genome shotgun (WGS) entry which is preliminary data.</text>
</comment>
<proteinExistence type="inferred from homology"/>
<dbReference type="SUPFAM" id="SSF101473">
    <property type="entry name" value="DhaL-like"/>
    <property type="match status" value="1"/>
</dbReference>
<dbReference type="Proteomes" id="UP000807342">
    <property type="component" value="Unassembled WGS sequence"/>
</dbReference>
<evidence type="ECO:0000256" key="10">
    <source>
        <dbReference type="ARBA" id="ARBA00048898"/>
    </source>
</evidence>
<evidence type="ECO:0000256" key="8">
    <source>
        <dbReference type="ARBA" id="ARBA00022840"/>
    </source>
</evidence>
<evidence type="ECO:0000313" key="13">
    <source>
        <dbReference type="EMBL" id="KAF9444210.1"/>
    </source>
</evidence>
<dbReference type="Pfam" id="PF02734">
    <property type="entry name" value="Dak2"/>
    <property type="match status" value="1"/>
</dbReference>
<accession>A0A9P5X552</accession>
<evidence type="ECO:0000256" key="7">
    <source>
        <dbReference type="ARBA" id="ARBA00022798"/>
    </source>
</evidence>
<feature type="domain" description="DhaL" evidence="11">
    <location>
        <begin position="402"/>
        <end position="593"/>
    </location>
</feature>
<dbReference type="Gene3D" id="3.40.50.10440">
    <property type="entry name" value="Dihydroxyacetone kinase, domain 1"/>
    <property type="match status" value="1"/>
</dbReference>
<comment type="similarity">
    <text evidence="3">Belongs to the dihydroxyacetone kinase (DAK) family.</text>
</comment>
<dbReference type="GO" id="GO:0019563">
    <property type="term" value="P:glycerol catabolic process"/>
    <property type="evidence" value="ECO:0007669"/>
    <property type="project" value="TreeGrafter"/>
</dbReference>
<evidence type="ECO:0000259" key="12">
    <source>
        <dbReference type="PROSITE" id="PS51481"/>
    </source>
</evidence>
<dbReference type="OrthoDB" id="1724672at2759"/>